<dbReference type="Pfam" id="PF12763">
    <property type="entry name" value="EH"/>
    <property type="match status" value="1"/>
</dbReference>
<evidence type="ECO:0000259" key="3">
    <source>
        <dbReference type="PROSITE" id="PS50031"/>
    </source>
</evidence>
<feature type="compositionally biased region" description="Basic and acidic residues" evidence="2">
    <location>
        <begin position="782"/>
        <end position="794"/>
    </location>
</feature>
<feature type="compositionally biased region" description="Basic and acidic residues" evidence="2">
    <location>
        <begin position="815"/>
        <end position="832"/>
    </location>
</feature>
<dbReference type="GO" id="GO:0005737">
    <property type="term" value="C:cytoplasm"/>
    <property type="evidence" value="ECO:0007669"/>
    <property type="project" value="TreeGrafter"/>
</dbReference>
<dbReference type="InterPro" id="IPR011992">
    <property type="entry name" value="EF-hand-dom_pair"/>
</dbReference>
<dbReference type="SMART" id="SM00054">
    <property type="entry name" value="EFh"/>
    <property type="match status" value="3"/>
</dbReference>
<feature type="domain" description="EH" evidence="3">
    <location>
        <begin position="410"/>
        <end position="493"/>
    </location>
</feature>
<evidence type="ECO:0000313" key="6">
    <source>
        <dbReference type="Proteomes" id="UP000631114"/>
    </source>
</evidence>
<evidence type="ECO:0008006" key="7">
    <source>
        <dbReference type="Google" id="ProtNLM"/>
    </source>
</evidence>
<proteinExistence type="predicted"/>
<feature type="region of interest" description="Disordered" evidence="2">
    <location>
        <begin position="1021"/>
        <end position="1073"/>
    </location>
</feature>
<dbReference type="OrthoDB" id="524326at2759"/>
<dbReference type="GO" id="GO:0005634">
    <property type="term" value="C:nucleus"/>
    <property type="evidence" value="ECO:0007669"/>
    <property type="project" value="TreeGrafter"/>
</dbReference>
<dbReference type="CDD" id="cd00052">
    <property type="entry name" value="EH"/>
    <property type="match status" value="1"/>
</dbReference>
<dbReference type="InterPro" id="IPR002048">
    <property type="entry name" value="EF_hand_dom"/>
</dbReference>
<evidence type="ECO:0000313" key="5">
    <source>
        <dbReference type="EMBL" id="KAF9611960.1"/>
    </source>
</evidence>
<accession>A0A835I3I4</accession>
<dbReference type="SMART" id="SM00027">
    <property type="entry name" value="EH"/>
    <property type="match status" value="1"/>
</dbReference>
<dbReference type="SUPFAM" id="SSF47473">
    <property type="entry name" value="EF-hand"/>
    <property type="match status" value="2"/>
</dbReference>
<reference evidence="5 6" key="1">
    <citation type="submission" date="2020-10" db="EMBL/GenBank/DDBJ databases">
        <title>The Coptis chinensis genome and diversification of protoberbering-type alkaloids.</title>
        <authorList>
            <person name="Wang B."/>
            <person name="Shu S."/>
            <person name="Song C."/>
            <person name="Liu Y."/>
        </authorList>
    </citation>
    <scope>NUCLEOTIDE SEQUENCE [LARGE SCALE GENOMIC DNA]</scope>
    <source>
        <strain evidence="5">HL-2020</strain>
        <tissue evidence="5">Leaf</tissue>
    </source>
</reference>
<dbReference type="EMBL" id="JADFTS010000004">
    <property type="protein sequence ID" value="KAF9611960.1"/>
    <property type="molecule type" value="Genomic_DNA"/>
</dbReference>
<dbReference type="PROSITE" id="PS50031">
    <property type="entry name" value="EH"/>
    <property type="match status" value="1"/>
</dbReference>
<feature type="region of interest" description="Disordered" evidence="2">
    <location>
        <begin position="522"/>
        <end position="561"/>
    </location>
</feature>
<dbReference type="GO" id="GO:0005509">
    <property type="term" value="F:calcium ion binding"/>
    <property type="evidence" value="ECO:0007669"/>
    <property type="project" value="InterPro"/>
</dbReference>
<dbReference type="PANTHER" id="PTHR11216:SF161">
    <property type="entry name" value="CALCIUM-BINDING EF HAND FAMILY PROTEIN"/>
    <property type="match status" value="1"/>
</dbReference>
<dbReference type="Gene3D" id="1.10.238.10">
    <property type="entry name" value="EF-hand"/>
    <property type="match status" value="2"/>
</dbReference>
<dbReference type="AlphaFoldDB" id="A0A835I3I4"/>
<feature type="compositionally biased region" description="Low complexity" evidence="2">
    <location>
        <begin position="272"/>
        <end position="286"/>
    </location>
</feature>
<feature type="region of interest" description="Disordered" evidence="2">
    <location>
        <begin position="782"/>
        <end position="851"/>
    </location>
</feature>
<feature type="compositionally biased region" description="Polar residues" evidence="2">
    <location>
        <begin position="366"/>
        <end position="386"/>
    </location>
</feature>
<dbReference type="GO" id="GO:0016197">
    <property type="term" value="P:endosomal transport"/>
    <property type="evidence" value="ECO:0007669"/>
    <property type="project" value="TreeGrafter"/>
</dbReference>
<feature type="domain" description="EF-hand" evidence="4">
    <location>
        <begin position="59"/>
        <end position="94"/>
    </location>
</feature>
<feature type="coiled-coil region" evidence="1">
    <location>
        <begin position="581"/>
        <end position="615"/>
    </location>
</feature>
<evidence type="ECO:0000259" key="4">
    <source>
        <dbReference type="PROSITE" id="PS50222"/>
    </source>
</evidence>
<feature type="region of interest" description="Disordered" evidence="2">
    <location>
        <begin position="202"/>
        <end position="289"/>
    </location>
</feature>
<evidence type="ECO:0000256" key="2">
    <source>
        <dbReference type="SAM" id="MobiDB-lite"/>
    </source>
</evidence>
<dbReference type="GO" id="GO:0005886">
    <property type="term" value="C:plasma membrane"/>
    <property type="evidence" value="ECO:0007669"/>
    <property type="project" value="TreeGrafter"/>
</dbReference>
<feature type="compositionally biased region" description="Basic and acidic residues" evidence="2">
    <location>
        <begin position="866"/>
        <end position="879"/>
    </location>
</feature>
<dbReference type="Proteomes" id="UP000631114">
    <property type="component" value="Unassembled WGS sequence"/>
</dbReference>
<feature type="compositionally biased region" description="Basic and acidic residues" evidence="2">
    <location>
        <begin position="911"/>
        <end position="920"/>
    </location>
</feature>
<feature type="compositionally biased region" description="Polar residues" evidence="2">
    <location>
        <begin position="395"/>
        <end position="405"/>
    </location>
</feature>
<feature type="compositionally biased region" description="Low complexity" evidence="2">
    <location>
        <begin position="225"/>
        <end position="236"/>
    </location>
</feature>
<comment type="caution">
    <text evidence="5">The sequence shown here is derived from an EMBL/GenBank/DDBJ whole genome shotgun (WGS) entry which is preliminary data.</text>
</comment>
<dbReference type="InterPro" id="IPR000261">
    <property type="entry name" value="EH_dom"/>
</dbReference>
<dbReference type="PROSITE" id="PS50222">
    <property type="entry name" value="EF_HAND_2"/>
    <property type="match status" value="2"/>
</dbReference>
<protein>
    <recommendedName>
        <fullName evidence="7">Calcium-binding EF hand family protein</fullName>
    </recommendedName>
</protein>
<organism evidence="5 6">
    <name type="scientific">Coptis chinensis</name>
    <dbReference type="NCBI Taxonomy" id="261450"/>
    <lineage>
        <taxon>Eukaryota</taxon>
        <taxon>Viridiplantae</taxon>
        <taxon>Streptophyta</taxon>
        <taxon>Embryophyta</taxon>
        <taxon>Tracheophyta</taxon>
        <taxon>Spermatophyta</taxon>
        <taxon>Magnoliopsida</taxon>
        <taxon>Ranunculales</taxon>
        <taxon>Ranunculaceae</taxon>
        <taxon>Coptidoideae</taxon>
        <taxon>Coptis</taxon>
    </lineage>
</organism>
<feature type="region of interest" description="Disordered" evidence="2">
    <location>
        <begin position="866"/>
        <end position="921"/>
    </location>
</feature>
<feature type="domain" description="EF-hand" evidence="4">
    <location>
        <begin position="443"/>
        <end position="478"/>
    </location>
</feature>
<dbReference type="PANTHER" id="PTHR11216">
    <property type="entry name" value="EH DOMAIN"/>
    <property type="match status" value="1"/>
</dbReference>
<feature type="compositionally biased region" description="Polar residues" evidence="2">
    <location>
        <begin position="547"/>
        <end position="560"/>
    </location>
</feature>
<feature type="region of interest" description="Disordered" evidence="2">
    <location>
        <begin position="360"/>
        <end position="405"/>
    </location>
</feature>
<gene>
    <name evidence="5" type="ORF">IFM89_037180</name>
</gene>
<sequence length="1073" mass="117136">MGELVDMKLLLFFKGLICQNKFLLRRGESLDDQSSFRDKKCARQTLCKRHSSGCGDSLDWDTLVRQIWDRADQRRTGFLGRTEFYNALKLVTVAQSKRELTPDIVNAALFGPAAAKIPAPKINLAAVPAPHVSSVTAAPAPQMGAVGGTAQQNVGFRAPQVVPNTNVSQQYFPSQGNQFMRPPQSISGGASTVPAQSVVGQGPPRGVTMGPPRPPTSNVSTDWLGARTGATPGGAPSQVPNRGVTPSVAFDGFGLGSSGTTPSLPPRPQQTPVLAPSVAPSSQPAPKDSKAIVVSGNGFASDSMFGDDVFNAAPVQLKQEVSTPTFSANSLPVASASAPVTTLPKQSSLDSLQSAFAMQPPGGQLQRVQSGVKQNQQMPVPSTSAFASGPPVGAGNTQSQSPWPRMTQSDIQKYTKVFVEVDTDRDGKITGEQARNLFLSWRLQREVLKQVWDLSDQDNDSMLSLREFCTALYLMERYREGRPLPAVLPSNIMVDETLLPSTRQPTAAYGNAAWGHAPGLHQQHGMPGVQQRMPTTGGRPPIPTPIQSQVDGPKSNQQKSRVPVLEKHLVNQLSNEEQSSLNSKLHEATEADKKVEELEKEILDSREKIEFYRTKMQELVLYKSRCDNRLNEITERASTDKREVESLGKKYEEKYKQVGDVASKLTIEEATYRDIHERKMELYNAIVKMEQGGSADGILQVRADRIQSELEELVKALSERCKKYGLRVKPTALVELPFGWQPGIQEGAADWDEDWDKFEDEGFTFVKELTVDVQNVIAPPKEKSKSVWKEKGPVDEGLTSSTAEGEVEKPSNTSERVHEDGSIYAHSEDETARSLPGSPAGRSTLESPSQEFRENHFGKSIDVDAPFHAKESHSDDHGGAESTISGDKSFDEPTWGTFDTTDDTDSIWGSKEMDNDRNRDSSFFGSSDFGLNPIRTDSPHADSLFGKKSPFNFADSVPGTPFFNSNSPRMYGEGSEDHSFDTFSRFDSFSMTDSGFFPPRESLARFDSICSNSEQSHAFASFDDVDPFGSSGPFKTSSETPRRGSDGDPFGSTGPFKTSSETPRRGSDGWSAF</sequence>
<keyword evidence="1" id="KW-0175">Coiled coil</keyword>
<evidence type="ECO:0000256" key="1">
    <source>
        <dbReference type="SAM" id="Coils"/>
    </source>
</evidence>
<name>A0A835I3I4_9MAGN</name>
<keyword evidence="6" id="KW-1185">Reference proteome</keyword>
<dbReference type="GO" id="GO:0006897">
    <property type="term" value="P:endocytosis"/>
    <property type="evidence" value="ECO:0007669"/>
    <property type="project" value="TreeGrafter"/>
</dbReference>